<organism evidence="1 2">
    <name type="scientific">Paraburkholderia atlantica</name>
    <dbReference type="NCBI Taxonomy" id="2654982"/>
    <lineage>
        <taxon>Bacteria</taxon>
        <taxon>Pseudomonadati</taxon>
        <taxon>Pseudomonadota</taxon>
        <taxon>Betaproteobacteria</taxon>
        <taxon>Burkholderiales</taxon>
        <taxon>Burkholderiaceae</taxon>
        <taxon>Paraburkholderia</taxon>
    </lineage>
</organism>
<reference evidence="1 2" key="1">
    <citation type="submission" date="2020-08" db="EMBL/GenBank/DDBJ databases">
        <title>Genomic Encyclopedia of Type Strains, Phase IV (KMG-V): Genome sequencing to study the core and pangenomes of soil and plant-associated prokaryotes.</title>
        <authorList>
            <person name="Whitman W."/>
        </authorList>
    </citation>
    <scope>NUCLEOTIDE SEQUENCE [LARGE SCALE GENOMIC DNA]</scope>
    <source>
        <strain evidence="1 2">JPY158</strain>
    </source>
</reference>
<evidence type="ECO:0000313" key="2">
    <source>
        <dbReference type="Proteomes" id="UP000592780"/>
    </source>
</evidence>
<keyword evidence="2" id="KW-1185">Reference proteome</keyword>
<dbReference type="Proteomes" id="UP000592780">
    <property type="component" value="Unassembled WGS sequence"/>
</dbReference>
<evidence type="ECO:0000313" key="1">
    <source>
        <dbReference type="EMBL" id="MBB5426916.1"/>
    </source>
</evidence>
<proteinExistence type="predicted"/>
<dbReference type="AlphaFoldDB" id="A0A7W8QAS9"/>
<dbReference type="EMBL" id="JACHDD010000008">
    <property type="protein sequence ID" value="MBB5426916.1"/>
    <property type="molecule type" value="Genomic_DNA"/>
</dbReference>
<protein>
    <submittedName>
        <fullName evidence="1">Uncharacterized protein</fullName>
    </submittedName>
</protein>
<comment type="caution">
    <text evidence="1">The sequence shown here is derived from an EMBL/GenBank/DDBJ whole genome shotgun (WGS) entry which is preliminary data.</text>
</comment>
<gene>
    <name evidence="1" type="ORF">HDG40_005095</name>
</gene>
<sequence>MPLLLAGQATGGGILKVYQSGSTSNTVGVGIGAIEL</sequence>
<accession>A0A7W8QAS9</accession>
<name>A0A7W8QAS9_PARAM</name>